<dbReference type="PANTHER" id="PTHR31550">
    <property type="entry name" value="ANKYRIN REPEAT PROTEIN-RELATED-RELATED"/>
    <property type="match status" value="1"/>
</dbReference>
<comment type="caution">
    <text evidence="1">The sequence shown here is derived from an EMBL/GenBank/DDBJ whole genome shotgun (WGS) entry which is preliminary data.</text>
</comment>
<evidence type="ECO:0000313" key="1">
    <source>
        <dbReference type="EMBL" id="KAF2073286.1"/>
    </source>
</evidence>
<feature type="non-terminal residue" evidence="1">
    <location>
        <position position="518"/>
    </location>
</feature>
<dbReference type="Proteomes" id="UP000695562">
    <property type="component" value="Unassembled WGS sequence"/>
</dbReference>
<organism evidence="1 2">
    <name type="scientific">Polysphondylium violaceum</name>
    <dbReference type="NCBI Taxonomy" id="133409"/>
    <lineage>
        <taxon>Eukaryota</taxon>
        <taxon>Amoebozoa</taxon>
        <taxon>Evosea</taxon>
        <taxon>Eumycetozoa</taxon>
        <taxon>Dictyostelia</taxon>
        <taxon>Dictyosteliales</taxon>
        <taxon>Dictyosteliaceae</taxon>
        <taxon>Polysphondylium</taxon>
    </lineage>
</organism>
<keyword evidence="2" id="KW-1185">Reference proteome</keyword>
<dbReference type="EMBL" id="AJWJ01000215">
    <property type="protein sequence ID" value="KAF2073286.1"/>
    <property type="molecule type" value="Genomic_DNA"/>
</dbReference>
<accession>A0A8J4Q369</accession>
<evidence type="ECO:0000313" key="2">
    <source>
        <dbReference type="Proteomes" id="UP000695562"/>
    </source>
</evidence>
<sequence>MLIDSYRAVFRNVYLATKIYNTVHQIQIDRFPLKYDDIVDVCWMLKYGHVGLVREKIKRNEYLYVKPKHLFSIVANTDTQMFISLFEKNKYSALEYYDQGFERVFQKWVNVDFVKYLFENGYARDLSNLDHLRLLDIKILSWLLENQWLKPTPLFLISSKRDRRRCRTHLYNSTRNTNYTKDFVDLVAQYTPSPIQHAEIEVIMRYTLDDSKGEPCPFIFDSLSPLFVKDPDIRFNIEYQGPYLNYQQACQEIKQRRERREISEIKISNTITSCSELLLAMKDPAFVSDMAVVFKIWISLLSQGEQVFYDMWNFLASRLIITRHNIYFYQSRDITDDDDEDDLIQDINTKDISELILDAVCKIGSLSVVKFVTDQGHTPKIYRSDSKYSDIFFKQIMGKTLSLEEFHIIDKLCNASDQDDEYDHQHQHGNVFQRSDILSQCCAYGNAANFESLYPLFQKSKHFDYLASRLYGICMESEQYHMIPVMERHGLFLLDHHELSDLCFEYPFTRLLNSVDRV</sequence>
<dbReference type="AlphaFoldDB" id="A0A8J4Q369"/>
<name>A0A8J4Q369_9MYCE</name>
<reference evidence="1" key="1">
    <citation type="submission" date="2020-01" db="EMBL/GenBank/DDBJ databases">
        <title>Development of genomics and gene disruption for Polysphondylium violaceum indicates a role for the polyketide synthase stlB in stalk morphogenesis.</title>
        <authorList>
            <person name="Narita B."/>
            <person name="Kawabe Y."/>
            <person name="Kin K."/>
            <person name="Saito T."/>
            <person name="Gibbs R."/>
            <person name="Kuspa A."/>
            <person name="Muzny D."/>
            <person name="Queller D."/>
            <person name="Richards S."/>
            <person name="Strassman J."/>
            <person name="Sucgang R."/>
            <person name="Worley K."/>
            <person name="Schaap P."/>
        </authorList>
    </citation>
    <scope>NUCLEOTIDE SEQUENCE</scope>
    <source>
        <strain evidence="1">QSvi11</strain>
    </source>
</reference>
<gene>
    <name evidence="1" type="ORF">CYY_005415</name>
</gene>
<protein>
    <submittedName>
        <fullName evidence="1">Uncharacterized protein</fullName>
    </submittedName>
</protein>
<proteinExistence type="predicted"/>